<dbReference type="CDD" id="cd09917">
    <property type="entry name" value="F-box_SF"/>
    <property type="match status" value="1"/>
</dbReference>
<feature type="transmembrane region" description="Helical" evidence="2">
    <location>
        <begin position="394"/>
        <end position="419"/>
    </location>
</feature>
<dbReference type="OrthoDB" id="2095648at2759"/>
<dbReference type="InterPro" id="IPR003903">
    <property type="entry name" value="UIM_dom"/>
</dbReference>
<feature type="transmembrane region" description="Helical" evidence="2">
    <location>
        <begin position="354"/>
        <end position="373"/>
    </location>
</feature>
<feature type="region of interest" description="Disordered" evidence="1">
    <location>
        <begin position="1788"/>
        <end position="1815"/>
    </location>
</feature>
<dbReference type="InterPro" id="IPR036047">
    <property type="entry name" value="F-box-like_dom_sf"/>
</dbReference>
<feature type="region of interest" description="Disordered" evidence="1">
    <location>
        <begin position="545"/>
        <end position="581"/>
    </location>
</feature>
<feature type="compositionally biased region" description="Low complexity" evidence="1">
    <location>
        <begin position="1880"/>
        <end position="1904"/>
    </location>
</feature>
<feature type="transmembrane region" description="Helical" evidence="2">
    <location>
        <begin position="326"/>
        <end position="348"/>
    </location>
</feature>
<keyword evidence="2" id="KW-1133">Transmembrane helix</keyword>
<dbReference type="InterPro" id="IPR001810">
    <property type="entry name" value="F-box_dom"/>
</dbReference>
<sequence length="2030" mass="222253">MEQPPSSLANATSFLPSPADLLLAVPRLLSKAGSLGEHFDTVFGKIRSGGSIIAEPTAVNITNATAATTAGKFVQESVAAAASAATGSKDDDMGIMNAIKNISNLFTYITSKWAIATFTIAILLNRTHFYGSSRIPLSFDRFHLRLILYLTPMLLFLYRIQTTLQALRCQTSPGWSDMQYGASGRDLDTDFGGEGGYLFRASSALLFWETVEDSCKAVNMFPADPGSTRPSGSLALLWPLFVSLGFGQFIETLSCALQGRTPIQEVGMTIFEHSLAFAEAEAVVTRPLTLDSVRFFQPKSVFTPDGTSLTLNRSTLSRFANVPPEVLLISLISSFSHFTSSFLATLGVRSKFRLVTTALWGLAYMSTFAWSFLRFATMISEPGHQVGILRFPTVCIVGFIPHLLILLGIIACGIIYILAFGLTVLCPPPGQPNGLTWKERCQAAYANLHANIHLSAITPLTINWTEDFYTAILKVGFTVLTAASEAVYLNEGTRINVNSMTWLEKKRLQDILARRRRFRQSVAAIPSELSGDTLADGVEVVDGANMESSNSSSASGYARERKTRVANTTSDASRAAGRDNGVGLGQRRGRWALTYRFLRGISLLLLTIQARMVISIMKKLRITYSPRWLSRLAGPQSGVKTRVSRAGTTSARFSSASETWLDMDDPTRVRPDSLFDVEEYARQRLQTSGIYDQQGPEDSEEHLTDYLYSWFKRGGRWGDIDTSGDYLPSQDMQDDDTTSVVSFSTTNDNDEWSDMEEDGQRTPTKDTYAAFSRESTPLPDNGLDISRLSHLLDPRTKEDREEARLLARRLQNPGIMTRSQYRKVLEHDEAKILTTSRYRMDGFSDSVHMTPEEEEQLLEDFILNRRNGSATQGSSAGGTWDSGADGMGSEGPHVSPQQVAPAISPSPSQHGLHDHGMPASLLPHLEERGERPSHVLARDATRKEDATRHDDSSYDASRLNLRSSSPRNRIEEYENALAQSTPKNLEIPIFEVIKKPRKPDDKSCPIAMLPNEVLTHAISHLSPNDLAAVSLVSRRFNDLVTTPHAWRVAFARYFPGPESLVEASIWSALEDTGDIVRSEKRSFTRLTALASWRSEYILRTRLLRSLARGKPAQASSSVATARSGQPQVAVPVIMYNAQTMVIINHLHATFGTGLNKRAPRFIHGADDIGMVTSSDPATGKVDPWGQSDPNFYAQFSERFPGVAEWGLGSGEMVGRPNVMDVSQPHGMIYGQGCPEGSCYYRAPDEMRGRFIAEPTDFSLPEVGVPKLGIDGGAICSVWIAKSNSIPSLSEGLIGMLMGSAAGVVSACSLGTDGLRGSRIQRGELTARWVLSPGVPIISIAVDENYSLKRHAQNRIWAVALNALGELFYLTKFPTRSQAPRGQIEEHTEYLAWLTGRSVYWNVVEPSRRVAKPDPYNDSEMDGSYSPRSSWDGMCLSKDQVMAETKEIQQFLRKAPKHFRHICLGWDMQRRLEVDFAGDDGNYAGEALVVFECGLEEGDVASIKRFTRWRSQDKEKASSISTPTLAAQASKQASIFGGSGTGTPDLPFRNLSQRARSSSCMSNNSSPERANLLEDWRCSELTFGGLKPIQLTTTTLDQSTFATLTLSEDPALGFSTTSTASSPFSSPLSVASQPASPADIPGQRTRFIAAGTKTGVVLLWDIRAPVSRNSELTNSIDPVRIIYTESPEISCLALTALYVVVGGNDGLVQAWDPLASTTQPVRTLNSRFSSRARRRLVQAQASALGVGINMFAAGAICLDPDPTVLRGAVSLGSQIRYWSYSSSAADQYKSSKRRLRRSERGSNNTGERFSGTGRANLKDYIADEKHEMEREKQEQQRHADRMAGRFGVDLLNDEEEALAYATMLSQEALELEEKRRRESESSAVSSETVTPASSVQGSSSSAHINGDQVDQVGQVDDNQDLLDADIAEAIRLSLQDGSASDMYGSASPAPVFDIPIKYAKGKKSSSPTRHESTNGAGSSKQNEMDDLEYAIQLSLAEEQSRKEAEAAAVDEFPALSPAPGSGKGKGKARAW</sequence>
<evidence type="ECO:0000256" key="2">
    <source>
        <dbReference type="SAM" id="Phobius"/>
    </source>
</evidence>
<dbReference type="PANTHER" id="PTHR22696:SF1">
    <property type="entry name" value="E3 UBIQUITIN-PROTEIN LIGASE RNF26"/>
    <property type="match status" value="1"/>
</dbReference>
<dbReference type="Gene3D" id="1.20.1280.50">
    <property type="match status" value="1"/>
</dbReference>
<dbReference type="InterPro" id="IPR015943">
    <property type="entry name" value="WD40/YVTN_repeat-like_dom_sf"/>
</dbReference>
<dbReference type="PROSITE" id="PS50181">
    <property type="entry name" value="FBOX"/>
    <property type="match status" value="1"/>
</dbReference>
<feature type="region of interest" description="Disordered" evidence="1">
    <location>
        <begin position="1871"/>
        <end position="1904"/>
    </location>
</feature>
<dbReference type="SMART" id="SM00256">
    <property type="entry name" value="FBOX"/>
    <property type="match status" value="1"/>
</dbReference>
<keyword evidence="2" id="KW-0812">Transmembrane</keyword>
<proteinExistence type="predicted"/>
<protein>
    <recommendedName>
        <fullName evidence="3">F-box domain-containing protein</fullName>
    </recommendedName>
</protein>
<dbReference type="GO" id="GO:0006511">
    <property type="term" value="P:ubiquitin-dependent protein catabolic process"/>
    <property type="evidence" value="ECO:0007669"/>
    <property type="project" value="TreeGrafter"/>
</dbReference>
<dbReference type="SUPFAM" id="SSF50978">
    <property type="entry name" value="WD40 repeat-like"/>
    <property type="match status" value="1"/>
</dbReference>
<keyword evidence="5" id="KW-1185">Reference proteome</keyword>
<evidence type="ECO:0000313" key="4">
    <source>
        <dbReference type="EMBL" id="PSN62070.1"/>
    </source>
</evidence>
<reference evidence="4 5" key="1">
    <citation type="journal article" date="2018" name="Front. Microbiol.">
        <title>Genome-Wide Analysis of Corynespora cassiicola Leaf Fall Disease Putative Effectors.</title>
        <authorList>
            <person name="Lopez D."/>
            <person name="Ribeiro S."/>
            <person name="Label P."/>
            <person name="Fumanal B."/>
            <person name="Venisse J.S."/>
            <person name="Kohler A."/>
            <person name="de Oliveira R.R."/>
            <person name="Labutti K."/>
            <person name="Lipzen A."/>
            <person name="Lail K."/>
            <person name="Bauer D."/>
            <person name="Ohm R.A."/>
            <person name="Barry K.W."/>
            <person name="Spatafora J."/>
            <person name="Grigoriev I.V."/>
            <person name="Martin F.M."/>
            <person name="Pujade-Renaud V."/>
        </authorList>
    </citation>
    <scope>NUCLEOTIDE SEQUENCE [LARGE SCALE GENOMIC DNA]</scope>
    <source>
        <strain evidence="4 5">Philippines</strain>
    </source>
</reference>
<dbReference type="STRING" id="1448308.A0A2T2N9M1"/>
<dbReference type="InterPro" id="IPR036322">
    <property type="entry name" value="WD40_repeat_dom_sf"/>
</dbReference>
<dbReference type="Gene3D" id="2.130.10.10">
    <property type="entry name" value="YVTN repeat-like/Quinoprotein amine dehydrogenase"/>
    <property type="match status" value="1"/>
</dbReference>
<accession>A0A2T2N9M1</accession>
<dbReference type="GO" id="GO:0016567">
    <property type="term" value="P:protein ubiquitination"/>
    <property type="evidence" value="ECO:0007669"/>
    <property type="project" value="TreeGrafter"/>
</dbReference>
<organism evidence="4 5">
    <name type="scientific">Corynespora cassiicola Philippines</name>
    <dbReference type="NCBI Taxonomy" id="1448308"/>
    <lineage>
        <taxon>Eukaryota</taxon>
        <taxon>Fungi</taxon>
        <taxon>Dikarya</taxon>
        <taxon>Ascomycota</taxon>
        <taxon>Pezizomycotina</taxon>
        <taxon>Dothideomycetes</taxon>
        <taxon>Pleosporomycetidae</taxon>
        <taxon>Pleosporales</taxon>
        <taxon>Corynesporascaceae</taxon>
        <taxon>Corynespora</taxon>
    </lineage>
</organism>
<dbReference type="PANTHER" id="PTHR22696">
    <property type="entry name" value="E3 UBIQUITIN-PROTEIN LIGASE RNF26"/>
    <property type="match status" value="1"/>
</dbReference>
<feature type="compositionally biased region" description="Basic and acidic residues" evidence="1">
    <location>
        <begin position="933"/>
        <end position="952"/>
    </location>
</feature>
<feature type="compositionally biased region" description="Low complexity" evidence="1">
    <location>
        <begin position="868"/>
        <end position="879"/>
    </location>
</feature>
<feature type="region of interest" description="Disordered" evidence="1">
    <location>
        <begin position="868"/>
        <end position="919"/>
    </location>
</feature>
<dbReference type="Proteomes" id="UP000240883">
    <property type="component" value="Unassembled WGS sequence"/>
</dbReference>
<feature type="region of interest" description="Disordered" evidence="1">
    <location>
        <begin position="1959"/>
        <end position="2030"/>
    </location>
</feature>
<feature type="domain" description="F-box" evidence="3">
    <location>
        <begin position="1003"/>
        <end position="1049"/>
    </location>
</feature>
<gene>
    <name evidence="4" type="ORF">BS50DRAFT_638650</name>
</gene>
<feature type="transmembrane region" description="Helical" evidence="2">
    <location>
        <begin position="105"/>
        <end position="124"/>
    </location>
</feature>
<dbReference type="GO" id="GO:0061630">
    <property type="term" value="F:ubiquitin protein ligase activity"/>
    <property type="evidence" value="ECO:0007669"/>
    <property type="project" value="TreeGrafter"/>
</dbReference>
<dbReference type="PROSITE" id="PS50330">
    <property type="entry name" value="UIM"/>
    <property type="match status" value="1"/>
</dbReference>
<evidence type="ECO:0000313" key="5">
    <source>
        <dbReference type="Proteomes" id="UP000240883"/>
    </source>
</evidence>
<evidence type="ECO:0000256" key="1">
    <source>
        <dbReference type="SAM" id="MobiDB-lite"/>
    </source>
</evidence>
<dbReference type="EMBL" id="KZ678142">
    <property type="protein sequence ID" value="PSN62070.1"/>
    <property type="molecule type" value="Genomic_DNA"/>
</dbReference>
<evidence type="ECO:0000259" key="3">
    <source>
        <dbReference type="PROSITE" id="PS50181"/>
    </source>
</evidence>
<feature type="region of interest" description="Disordered" evidence="1">
    <location>
        <begin position="933"/>
        <end position="962"/>
    </location>
</feature>
<dbReference type="SUPFAM" id="SSF81383">
    <property type="entry name" value="F-box domain"/>
    <property type="match status" value="1"/>
</dbReference>
<dbReference type="Pfam" id="PF12937">
    <property type="entry name" value="F-box-like"/>
    <property type="match status" value="1"/>
</dbReference>
<keyword evidence="2" id="KW-0472">Membrane</keyword>
<dbReference type="Gene3D" id="6.10.140.100">
    <property type="match status" value="1"/>
</dbReference>
<name>A0A2T2N9M1_CORCC</name>
<feature type="transmembrane region" description="Helical" evidence="2">
    <location>
        <begin position="144"/>
        <end position="160"/>
    </location>
</feature>